<dbReference type="eggNOG" id="ENOG502S84A">
    <property type="taxonomic scope" value="Eukaryota"/>
</dbReference>
<feature type="compositionally biased region" description="Polar residues" evidence="1">
    <location>
        <begin position="59"/>
        <end position="76"/>
    </location>
</feature>
<name>G9MMG0_HYPVG</name>
<dbReference type="PANTHER" id="PTHR39474">
    <property type="entry name" value="UNNAMED PRODUCT"/>
    <property type="match status" value="1"/>
</dbReference>
<keyword evidence="3" id="KW-1185">Reference proteome</keyword>
<evidence type="ECO:0000313" key="3">
    <source>
        <dbReference type="Proteomes" id="UP000007115"/>
    </source>
</evidence>
<feature type="compositionally biased region" description="Polar residues" evidence="1">
    <location>
        <begin position="132"/>
        <end position="141"/>
    </location>
</feature>
<dbReference type="RefSeq" id="XP_013958732.1">
    <property type="nucleotide sequence ID" value="XM_014103257.1"/>
</dbReference>
<dbReference type="AlphaFoldDB" id="G9MMG0"/>
<dbReference type="EMBL" id="ABDF02000004">
    <property type="protein sequence ID" value="EHK24529.1"/>
    <property type="molecule type" value="Genomic_DNA"/>
</dbReference>
<gene>
    <name evidence="2" type="ORF">TRIVIDRAFT_208525</name>
</gene>
<dbReference type="OrthoDB" id="4590138at2759"/>
<accession>G9MMG0</accession>
<feature type="compositionally biased region" description="Low complexity" evidence="1">
    <location>
        <begin position="24"/>
        <end position="51"/>
    </location>
</feature>
<dbReference type="OMA" id="WDKMADI"/>
<proteinExistence type="predicted"/>
<evidence type="ECO:0000256" key="1">
    <source>
        <dbReference type="SAM" id="MobiDB-lite"/>
    </source>
</evidence>
<dbReference type="HOGENOM" id="CLU_093522_3_0_1"/>
<dbReference type="GeneID" id="25790450"/>
<reference evidence="2 3" key="1">
    <citation type="journal article" date="2011" name="Genome Biol.">
        <title>Comparative genome sequence analysis underscores mycoparasitism as the ancestral life style of Trichoderma.</title>
        <authorList>
            <person name="Kubicek C.P."/>
            <person name="Herrera-Estrella A."/>
            <person name="Seidl-Seiboth V."/>
            <person name="Martinez D.A."/>
            <person name="Druzhinina I.S."/>
            <person name="Thon M."/>
            <person name="Zeilinger S."/>
            <person name="Casas-Flores S."/>
            <person name="Horwitz B.A."/>
            <person name="Mukherjee P.K."/>
            <person name="Mukherjee M."/>
            <person name="Kredics L."/>
            <person name="Alcaraz L.D."/>
            <person name="Aerts A."/>
            <person name="Antal Z."/>
            <person name="Atanasova L."/>
            <person name="Cervantes-Badillo M.G."/>
            <person name="Challacombe J."/>
            <person name="Chertkov O."/>
            <person name="McCluskey K."/>
            <person name="Coulpier F."/>
            <person name="Deshpande N."/>
            <person name="von Doehren H."/>
            <person name="Ebbole D.J."/>
            <person name="Esquivel-Naranjo E.U."/>
            <person name="Fekete E."/>
            <person name="Flipphi M."/>
            <person name="Glaser F."/>
            <person name="Gomez-Rodriguez E.Y."/>
            <person name="Gruber S."/>
            <person name="Han C."/>
            <person name="Henrissat B."/>
            <person name="Hermosa R."/>
            <person name="Hernandez-Onate M."/>
            <person name="Karaffa L."/>
            <person name="Kosti I."/>
            <person name="Le Crom S."/>
            <person name="Lindquist E."/>
            <person name="Lucas S."/>
            <person name="Luebeck M."/>
            <person name="Luebeck P.S."/>
            <person name="Margeot A."/>
            <person name="Metz B."/>
            <person name="Misra M."/>
            <person name="Nevalainen H."/>
            <person name="Omann M."/>
            <person name="Packer N."/>
            <person name="Perrone G."/>
            <person name="Uresti-Rivera E.E."/>
            <person name="Salamov A."/>
            <person name="Schmoll M."/>
            <person name="Seiboth B."/>
            <person name="Shapiro H."/>
            <person name="Sukno S."/>
            <person name="Tamayo-Ramos J.A."/>
            <person name="Tisch D."/>
            <person name="Wiest A."/>
            <person name="Wilkinson H.H."/>
            <person name="Zhang M."/>
            <person name="Coutinho P.M."/>
            <person name="Kenerley C.M."/>
            <person name="Monte E."/>
            <person name="Baker S.E."/>
            <person name="Grigoriev I.V."/>
        </authorList>
    </citation>
    <scope>NUCLEOTIDE SEQUENCE [LARGE SCALE GENOMIC DNA]</scope>
    <source>
        <strain evidence="3">Gv29-8 / FGSC 10586</strain>
    </source>
</reference>
<feature type="region of interest" description="Disordered" evidence="1">
    <location>
        <begin position="14"/>
        <end position="83"/>
    </location>
</feature>
<protein>
    <submittedName>
        <fullName evidence="2">Uncharacterized protein</fullName>
    </submittedName>
</protein>
<organism evidence="2 3">
    <name type="scientific">Hypocrea virens (strain Gv29-8 / FGSC 10586)</name>
    <name type="common">Gliocladium virens</name>
    <name type="synonym">Trichoderma virens</name>
    <dbReference type="NCBI Taxonomy" id="413071"/>
    <lineage>
        <taxon>Eukaryota</taxon>
        <taxon>Fungi</taxon>
        <taxon>Dikarya</taxon>
        <taxon>Ascomycota</taxon>
        <taxon>Pezizomycotina</taxon>
        <taxon>Sordariomycetes</taxon>
        <taxon>Hypocreomycetidae</taxon>
        <taxon>Hypocreales</taxon>
        <taxon>Hypocreaceae</taxon>
        <taxon>Trichoderma</taxon>
    </lineage>
</organism>
<dbReference type="InParanoid" id="G9MMG0"/>
<dbReference type="Proteomes" id="UP000007115">
    <property type="component" value="Unassembled WGS sequence"/>
</dbReference>
<comment type="caution">
    <text evidence="2">The sequence shown here is derived from an EMBL/GenBank/DDBJ whole genome shotgun (WGS) entry which is preliminary data.</text>
</comment>
<dbReference type="STRING" id="413071.G9MMG0"/>
<feature type="region of interest" description="Disordered" evidence="1">
    <location>
        <begin position="127"/>
        <end position="151"/>
    </location>
</feature>
<dbReference type="PANTHER" id="PTHR39474:SF1">
    <property type="entry name" value="FUNGAL SPECIFIC TRANSCRIPTION FACTOR"/>
    <property type="match status" value="1"/>
</dbReference>
<sequence length="151" mass="16099">MLRRSIFTFRPSRLNPSVSQHLISPFSSSSSKMNSPQDDSSSSTPSTEPSPRNALPAPGSNSENVTTLDVSGSGTTVKLDALGPMVVNVDGTMSRISNWDKMADIEKENTLRIIGKRNQQRLATLRKARGISQGSNDSIGASGNHGISGKQ</sequence>
<evidence type="ECO:0000313" key="2">
    <source>
        <dbReference type="EMBL" id="EHK24529.1"/>
    </source>
</evidence>
<dbReference type="VEuPathDB" id="FungiDB:TRIVIDRAFT_208525"/>